<feature type="compositionally biased region" description="Polar residues" evidence="1">
    <location>
        <begin position="329"/>
        <end position="341"/>
    </location>
</feature>
<accession>Q9LPK2</accession>
<dbReference type="Gene3D" id="1.10.510.10">
    <property type="entry name" value="Transferase(Phosphotransferase) domain 1"/>
    <property type="match status" value="1"/>
</dbReference>
<dbReference type="PROSITE" id="PS00108">
    <property type="entry name" value="PROTEIN_KINASE_ST"/>
    <property type="match status" value="1"/>
</dbReference>
<gene>
    <name evidence="3" type="primary">F24J8.18</name>
</gene>
<dbReference type="InterPro" id="IPR008271">
    <property type="entry name" value="Ser/Thr_kinase_AS"/>
</dbReference>
<reference key="1">
    <citation type="journal article" date="2000" name="Nature">
        <title>Sequence and analysis of chromosome 1 of the plant Arabidopsis thaliana.</title>
        <authorList>
            <person name="Theologis A."/>
            <person name="Ecker J.R."/>
            <person name="Palm C.J."/>
            <person name="Federspiel N.A."/>
            <person name="Kaul S."/>
            <person name="White O."/>
            <person name="Alonso J."/>
            <person name="Altafi H."/>
            <person name="Araujo R."/>
            <person name="Bowman C.L."/>
            <person name="Brooks S.Y."/>
            <person name="Buehler E."/>
            <person name="Chan A."/>
            <person name="Chao Q."/>
            <person name="Chen H."/>
            <person name="Cheuk R.F."/>
            <person name="Chin C.W."/>
            <person name="Chung M.K."/>
            <person name="Conn L."/>
            <person name="Conway A.B."/>
            <person name="Conway A.R."/>
            <person name="Creasy T.H."/>
            <person name="Dewar K."/>
            <person name="Dunn P."/>
            <person name="Etgu P."/>
            <person name="Feldblyum T.V."/>
            <person name="Feng J."/>
            <person name="Fong B."/>
            <person name="Fujii C.Y."/>
            <person name="Gill J.E."/>
            <person name="Goldsmith A.D."/>
            <person name="Haas B."/>
            <person name="Hansen N.F."/>
            <person name="Hughes B."/>
            <person name="Huizar L."/>
            <person name="Hunter J.L."/>
            <person name="Jenkins J."/>
            <person name="Johnson-Hopson C."/>
            <person name="Khan S."/>
            <person name="Khaykin E."/>
            <person name="Kim C.J."/>
            <person name="Koo H.L."/>
            <person name="Kremenetskaia I."/>
            <person name="Kurtz D.B."/>
            <person name="Kwan A."/>
            <person name="Lam B."/>
            <person name="Langin-Hooper S."/>
            <person name="Lee A."/>
            <person name="Lee J.M."/>
            <person name="Lenz C.A."/>
            <person name="Li J.H."/>
            <person name="Li Y."/>
            <person name="Lin X."/>
            <person name="Liu S.X."/>
            <person name="Liu Z.A."/>
            <person name="Luros J.S."/>
            <person name="Maiti R."/>
            <person name="Marziali A."/>
            <person name="Militscher J."/>
            <person name="Miranda M."/>
            <person name="Nguyen M."/>
            <person name="Nierman W.C."/>
            <person name="Osborne B.I."/>
            <person name="Pai G."/>
            <person name="Peterson J."/>
            <person name="Pham P.K."/>
            <person name="Rizzo M."/>
            <person name="Rooney T."/>
            <person name="Rowley D."/>
            <person name="Sakano H."/>
            <person name="Salzberg S.L."/>
            <person name="Schwartz J.R."/>
            <person name="Shinn P."/>
            <person name="Southwick A.M."/>
            <person name="Sun H."/>
            <person name="Tallon L.J."/>
            <person name="Tambunga G."/>
            <person name="Toriumi M.J."/>
            <person name="Town C.D."/>
            <person name="Utterback T."/>
            <person name="Van Aken S."/>
            <person name="Vaysberg M."/>
            <person name="Vysotskaia V.S."/>
            <person name="Walker M."/>
            <person name="Wu D."/>
            <person name="Yu G."/>
            <person name="Fraser C.M."/>
            <person name="Venter J.C."/>
            <person name="Davis R.W."/>
        </authorList>
    </citation>
    <scope>NUCLEOTIDE SEQUENCE [LARGE SCALE GENOMIC DNA]</scope>
    <source>
        <strain>cv. Columbia</strain>
    </source>
</reference>
<dbReference type="SUPFAM" id="SSF52402">
    <property type="entry name" value="Adenine nucleotide alpha hydrolases-like"/>
    <property type="match status" value="1"/>
</dbReference>
<dbReference type="Gene3D" id="3.40.50.620">
    <property type="entry name" value="HUPs"/>
    <property type="match status" value="1"/>
</dbReference>
<feature type="region of interest" description="Disordered" evidence="1">
    <location>
        <begin position="329"/>
        <end position="355"/>
    </location>
</feature>
<evidence type="ECO:0000259" key="2">
    <source>
        <dbReference type="PROSITE" id="PS50011"/>
    </source>
</evidence>
<dbReference type="PIR" id="G86348">
    <property type="entry name" value="G86348"/>
</dbReference>
<organism evidence="3">
    <name type="scientific">Arabidopsis thaliana</name>
    <name type="common">Mouse-ear cress</name>
    <dbReference type="NCBI Taxonomy" id="3702"/>
    <lineage>
        <taxon>Eukaryota</taxon>
        <taxon>Viridiplantae</taxon>
        <taxon>Streptophyta</taxon>
        <taxon>Embryophyta</taxon>
        <taxon>Tracheophyta</taxon>
        <taxon>Spermatophyta</taxon>
        <taxon>Magnoliopsida</taxon>
        <taxon>eudicotyledons</taxon>
        <taxon>Gunneridae</taxon>
        <taxon>Pentapetalae</taxon>
        <taxon>rosids</taxon>
        <taxon>malvids</taxon>
        <taxon>Brassicales</taxon>
        <taxon>Brassicaceae</taxon>
        <taxon>Camelineae</taxon>
        <taxon>Arabidopsis</taxon>
    </lineage>
</organism>
<dbReference type="InterPro" id="IPR006016">
    <property type="entry name" value="UspA"/>
</dbReference>
<sequence length="705" mass="78367">MTENGVVTGGGHTVMVGVKFDESSNELLDWALVKVAEPGDTVIALHVLGNEIVDRADNSSLVSIVKNFDSVLEVYEGFCKLKQLELKLKLSRGSSTRKILVKEAKMCSASKVVVGISRRFHTIHSSVSVAKYLARKVAKDCWVLAVDNGKVMFQKDGSSSIIHHSKGKSDARRNTLSSFFQMPVTLRKNTKVVNHSEVEEEEAEEDHSNGQSLRRSLVYACLGNCSVRDMNSLPTPGNLSRSSSCNGDQDDNADLHKAMALVPAKFPEDLTPFITMLVKELPEFRPGWPLLCRVASSDVLASAPRSSSFRKIPVVQWVLKLPARTNSVVGSSDTKQIGFDSSESEENDKLSSSNVERQAIVPDESMIVKCSLDHSSGRFPENVEGLQARISTSCQFFTYKELVSVTSNFCAGYCFENNNLLLVYNYLSRGSLEENLHGLRLRLGNKKDLVAFRWNERYKVAVGIAEALDYLHNDAPQPVIHRDVKSSNILLSDDFEPQLSDFGLAKWASESTTQIICSDVAGTFGYLAPEYFMYGKMNNKIDVYAYGVVLLELLSGRKPVNSESPKAQDSLVMWAKPILDDKEYSQLLDSSLQDDNNSDQMEKMALAATLCIRHNPQTRPTMGMVLELLKGDVEMLKWAKLQVSNPLEDSMLLKDEKLRRSNLQSHLNLAFLDMEDDSLSMGSMEQGISVEEYLKGRTSRSSSFN</sequence>
<dbReference type="InterPro" id="IPR014729">
    <property type="entry name" value="Rossmann-like_a/b/a_fold"/>
</dbReference>
<proteinExistence type="predicted"/>
<dbReference type="InterPro" id="IPR000719">
    <property type="entry name" value="Prot_kinase_dom"/>
</dbReference>
<name>Q9LPK2_ARATH</name>
<dbReference type="GO" id="GO:0005524">
    <property type="term" value="F:ATP binding"/>
    <property type="evidence" value="ECO:0007669"/>
    <property type="project" value="InterPro"/>
</dbReference>
<evidence type="ECO:0000256" key="1">
    <source>
        <dbReference type="SAM" id="MobiDB-lite"/>
    </source>
</evidence>
<dbReference type="ExpressionAtlas" id="Q9LPK2">
    <property type="expression patterns" value="baseline and differential"/>
</dbReference>
<reference evidence="3" key="2">
    <citation type="submission" date="2000-07" db="EMBL/GenBank/DDBJ databases">
        <authorList>
            <person name="Federspiel N.A."/>
            <person name="Palm C.J."/>
            <person name="Conway A.B."/>
            <person name="Conn L."/>
            <person name="Hansen N.F."/>
            <person name="Altafi H."/>
            <person name="Nguyen M."/>
            <person name="Lam B."/>
            <person name="Southwick A."/>
            <person name="Miranda M."/>
            <person name="Brooks S."/>
            <person name="Buehler E."/>
            <person name="Chao Q."/>
            <person name="Chin C."/>
            <person name="Chiou J."/>
            <person name="Choi E."/>
            <person name="Gonzalez A."/>
            <person name="Howng B."/>
            <person name="Johnson-Hopson C."/>
            <person name="Khan S."/>
            <person name="Kim C."/>
            <person name="Koo T."/>
            <person name="Lee J.M."/>
            <person name="Lenz C."/>
            <person name="Liu A."/>
            <person name="Liu S."/>
            <person name="Mukharsky N."/>
            <person name="Pham P."/>
            <person name="Sakano H."/>
            <person name="Shinn P."/>
            <person name="Toriumi M."/>
            <person name="Vaysberg M."/>
            <person name="Yu G."/>
            <person name="Ecker J."/>
            <person name="Theologis A."/>
            <person name="Davis R.W."/>
        </authorList>
    </citation>
    <scope>NUCLEOTIDE SEQUENCE</scope>
</reference>
<evidence type="ECO:0000313" key="3">
    <source>
        <dbReference type="EMBL" id="AAF87904.1"/>
    </source>
</evidence>
<feature type="domain" description="Protein kinase" evidence="2">
    <location>
        <begin position="323"/>
        <end position="636"/>
    </location>
</feature>
<dbReference type="FunFam" id="1.10.510.10:FF:000284">
    <property type="entry name" value="Putative receptor-like serine/threonine-protein kinase"/>
    <property type="match status" value="1"/>
</dbReference>
<dbReference type="EMBL" id="AC015447">
    <property type="protein sequence ID" value="AAF87904.1"/>
    <property type="molecule type" value="Genomic_DNA"/>
</dbReference>
<protein>
    <submittedName>
        <fullName evidence="3">F24J8.18 protein</fullName>
    </submittedName>
</protein>
<dbReference type="AlphaFoldDB" id="Q9LPK2"/>
<dbReference type="PANTHER" id="PTHR47987">
    <property type="entry name" value="OS08G0249100 PROTEIN"/>
    <property type="match status" value="1"/>
</dbReference>
<dbReference type="InterPro" id="IPR046958">
    <property type="entry name" value="RBK1/2/STUNTED"/>
</dbReference>
<dbReference type="PANTHER" id="PTHR47987:SF2">
    <property type="entry name" value="PROTEIN KINASE DOMAIN-CONTAINING PROTEIN"/>
    <property type="match status" value="1"/>
</dbReference>
<dbReference type="InterPro" id="IPR011009">
    <property type="entry name" value="Kinase-like_dom_sf"/>
</dbReference>
<dbReference type="CDD" id="cd00293">
    <property type="entry name" value="USP-like"/>
    <property type="match status" value="1"/>
</dbReference>
<dbReference type="FunFam" id="3.40.50.620:FF:000177">
    <property type="entry name" value="probable receptor-like serine/threonine-protein kinase At5g57670"/>
    <property type="match status" value="1"/>
</dbReference>
<dbReference type="PROSITE" id="PS50011">
    <property type="entry name" value="PROTEIN_KINASE_DOM"/>
    <property type="match status" value="1"/>
</dbReference>
<dbReference type="Pfam" id="PF00582">
    <property type="entry name" value="Usp"/>
    <property type="match status" value="1"/>
</dbReference>
<dbReference type="Pfam" id="PF00069">
    <property type="entry name" value="Pkinase"/>
    <property type="match status" value="1"/>
</dbReference>
<dbReference type="SMART" id="SM00220">
    <property type="entry name" value="S_TKc"/>
    <property type="match status" value="1"/>
</dbReference>
<dbReference type="SUPFAM" id="SSF56112">
    <property type="entry name" value="Protein kinase-like (PK-like)"/>
    <property type="match status" value="1"/>
</dbReference>
<dbReference type="GO" id="GO:0004672">
    <property type="term" value="F:protein kinase activity"/>
    <property type="evidence" value="ECO:0007669"/>
    <property type="project" value="InterPro"/>
</dbReference>